<sequence>MTAPAVVTAPAARREVVSSCPGLTGVSARYSTGEGVRCGPQTSAHVTYIEGGGGSGAKMRRVVVTQPYAARGSDLTVVPQVPVHAGSARVLAPVSRQVAVTGQTRVVPRHVYEQQVKSQGITVPHGYKKVWEDDRLNPYRAHQNFDGKANMEVIWSKTVPRVLIDTRTGRDVSFRFPGLRYPFTSFEQQRAAGVVVATQGRVVPDPIRVTRNGTVRSSAPDRQPLGMAEVRRSGESGTRAVISTRSQQPKAQAAQSGKRYVQAGMFGDHGNARAAAQRLANTGLPARMGRITRGGQTYTLVLAGPFGSAQELQAGLVRTRQAGFSDAFPR</sequence>
<keyword evidence="4" id="KW-1185">Reference proteome</keyword>
<dbReference type="AlphaFoldDB" id="A0A1M7FRM6"/>
<protein>
    <submittedName>
        <fullName evidence="3">Sporulation related domain-containing protein</fullName>
    </submittedName>
</protein>
<feature type="domain" description="SPOR" evidence="2">
    <location>
        <begin position="253"/>
        <end position="330"/>
    </location>
</feature>
<evidence type="ECO:0000256" key="1">
    <source>
        <dbReference type="SAM" id="MobiDB-lite"/>
    </source>
</evidence>
<evidence type="ECO:0000259" key="2">
    <source>
        <dbReference type="PROSITE" id="PS51724"/>
    </source>
</evidence>
<dbReference type="PROSITE" id="PS51724">
    <property type="entry name" value="SPOR"/>
    <property type="match status" value="1"/>
</dbReference>
<dbReference type="Gene3D" id="3.30.70.1070">
    <property type="entry name" value="Sporulation related repeat"/>
    <property type="match status" value="1"/>
</dbReference>
<dbReference type="InterPro" id="IPR007730">
    <property type="entry name" value="SPOR-like_dom"/>
</dbReference>
<dbReference type="InterPro" id="IPR036680">
    <property type="entry name" value="SPOR-like_sf"/>
</dbReference>
<accession>A0A1M7FRM6</accession>
<feature type="compositionally biased region" description="Polar residues" evidence="1">
    <location>
        <begin position="241"/>
        <end position="255"/>
    </location>
</feature>
<evidence type="ECO:0000313" key="4">
    <source>
        <dbReference type="Proteomes" id="UP000322545"/>
    </source>
</evidence>
<dbReference type="Pfam" id="PF05036">
    <property type="entry name" value="SPOR"/>
    <property type="match status" value="1"/>
</dbReference>
<gene>
    <name evidence="3" type="ORF">SAMN05443432_104290</name>
</gene>
<dbReference type="GO" id="GO:0042834">
    <property type="term" value="F:peptidoglycan binding"/>
    <property type="evidence" value="ECO:0007669"/>
    <property type="project" value="InterPro"/>
</dbReference>
<proteinExistence type="predicted"/>
<organism evidence="3 4">
    <name type="scientific">Roseovarius litoreus</name>
    <dbReference type="NCBI Taxonomy" id="1155722"/>
    <lineage>
        <taxon>Bacteria</taxon>
        <taxon>Pseudomonadati</taxon>
        <taxon>Pseudomonadota</taxon>
        <taxon>Alphaproteobacteria</taxon>
        <taxon>Rhodobacterales</taxon>
        <taxon>Roseobacteraceae</taxon>
        <taxon>Roseovarius</taxon>
    </lineage>
</organism>
<name>A0A1M7FRM6_9RHOB</name>
<evidence type="ECO:0000313" key="3">
    <source>
        <dbReference type="EMBL" id="SHM06337.1"/>
    </source>
</evidence>
<feature type="region of interest" description="Disordered" evidence="1">
    <location>
        <begin position="215"/>
        <end position="255"/>
    </location>
</feature>
<dbReference type="Proteomes" id="UP000322545">
    <property type="component" value="Unassembled WGS sequence"/>
</dbReference>
<dbReference type="SUPFAM" id="SSF110997">
    <property type="entry name" value="Sporulation related repeat"/>
    <property type="match status" value="1"/>
</dbReference>
<dbReference type="EMBL" id="FRCB01000004">
    <property type="protein sequence ID" value="SHM06337.1"/>
    <property type="molecule type" value="Genomic_DNA"/>
</dbReference>
<reference evidence="3 4" key="1">
    <citation type="submission" date="2016-11" db="EMBL/GenBank/DDBJ databases">
        <authorList>
            <person name="Varghese N."/>
            <person name="Submissions S."/>
        </authorList>
    </citation>
    <scope>NUCLEOTIDE SEQUENCE [LARGE SCALE GENOMIC DNA]</scope>
    <source>
        <strain evidence="3 4">DSM 28249</strain>
    </source>
</reference>